<organism evidence="1 2">
    <name type="scientific">Penicillium rubens (strain ATCC 28089 / DSM 1075 / NRRL 1951 / Wisconsin 54-1255)</name>
    <name type="common">Penicillium chrysogenum</name>
    <dbReference type="NCBI Taxonomy" id="500485"/>
    <lineage>
        <taxon>Eukaryota</taxon>
        <taxon>Fungi</taxon>
        <taxon>Dikarya</taxon>
        <taxon>Ascomycota</taxon>
        <taxon>Pezizomycotina</taxon>
        <taxon>Eurotiomycetes</taxon>
        <taxon>Eurotiomycetidae</taxon>
        <taxon>Eurotiales</taxon>
        <taxon>Aspergillaceae</taxon>
        <taxon>Penicillium</taxon>
        <taxon>Penicillium chrysogenum species complex</taxon>
    </lineage>
</organism>
<keyword evidence="2" id="KW-1185">Reference proteome</keyword>
<name>B6H7U1_PENRW</name>
<reference evidence="1 2" key="1">
    <citation type="journal article" date="2008" name="Nat. Biotechnol.">
        <title>Genome sequencing and analysis of the filamentous fungus Penicillium chrysogenum.</title>
        <authorList>
            <person name="van den Berg M.A."/>
            <person name="Albang R."/>
            <person name="Albermann K."/>
            <person name="Badger J.H."/>
            <person name="Daran J.-M."/>
            <person name="Driessen A.J.M."/>
            <person name="Garcia-Estrada C."/>
            <person name="Fedorova N.D."/>
            <person name="Harris D.M."/>
            <person name="Heijne W.H.M."/>
            <person name="Joardar V.S."/>
            <person name="Kiel J.A.K.W."/>
            <person name="Kovalchuk A."/>
            <person name="Martin J.F."/>
            <person name="Nierman W.C."/>
            <person name="Nijland J.G."/>
            <person name="Pronk J.T."/>
            <person name="Roubos J.A."/>
            <person name="van der Klei I.J."/>
            <person name="van Peij N.N.M.E."/>
            <person name="Veenhuis M."/>
            <person name="von Doehren H."/>
            <person name="Wagner C."/>
            <person name="Wortman J.R."/>
            <person name="Bovenberg R.A.L."/>
        </authorList>
    </citation>
    <scope>NUCLEOTIDE SEQUENCE [LARGE SCALE GENOMIC DNA]</scope>
    <source>
        <strain evidence="2">ATCC 28089 / DSM 1075 / NRRL 1951 / Wisconsin 54-1255</strain>
    </source>
</reference>
<accession>B6H7U1</accession>
<dbReference type="VEuPathDB" id="FungiDB:PCH_Pc16g06970"/>
<dbReference type="EMBL" id="AM920431">
    <property type="protein sequence ID" value="CAP93367.1"/>
    <property type="molecule type" value="Genomic_DNA"/>
</dbReference>
<evidence type="ECO:0000313" key="1">
    <source>
        <dbReference type="EMBL" id="CAP93367.1"/>
    </source>
</evidence>
<protein>
    <submittedName>
        <fullName evidence="1">Pc16g06970 protein</fullName>
    </submittedName>
</protein>
<evidence type="ECO:0000313" key="2">
    <source>
        <dbReference type="Proteomes" id="UP000000724"/>
    </source>
</evidence>
<dbReference type="AlphaFoldDB" id="B6H7U1"/>
<sequence>RSLMITPRSFAKEGFVDVNKEDYSDPKDEYFAKKQASQLVIIEDKWLDDYKVRIYKD</sequence>
<proteinExistence type="predicted"/>
<dbReference type="Proteomes" id="UP000000724">
    <property type="component" value="Contig Pc00c16"/>
</dbReference>
<dbReference type="BioCyc" id="PCHR:PC16G06970-MONOMER"/>
<dbReference type="HOGENOM" id="CLU_3002128_0_0_1"/>
<gene>
    <name evidence="1" type="ORF">Pc16g06970</name>
    <name evidence="1" type="ORF">PCH_Pc16g06970</name>
</gene>
<dbReference type="OrthoDB" id="5371740at2759"/>